<protein>
    <submittedName>
        <fullName evidence="1">Uncharacterized protein</fullName>
    </submittedName>
</protein>
<evidence type="ECO:0000313" key="2">
    <source>
        <dbReference type="Proteomes" id="UP000677244"/>
    </source>
</evidence>
<evidence type="ECO:0000313" key="1">
    <source>
        <dbReference type="EMBL" id="MBO9202257.1"/>
    </source>
</evidence>
<organism evidence="1 2">
    <name type="scientific">Niastella soli</name>
    <dbReference type="NCBI Taxonomy" id="2821487"/>
    <lineage>
        <taxon>Bacteria</taxon>
        <taxon>Pseudomonadati</taxon>
        <taxon>Bacteroidota</taxon>
        <taxon>Chitinophagia</taxon>
        <taxon>Chitinophagales</taxon>
        <taxon>Chitinophagaceae</taxon>
        <taxon>Niastella</taxon>
    </lineage>
</organism>
<gene>
    <name evidence="1" type="ORF">J7I42_18370</name>
</gene>
<keyword evidence="2" id="KW-1185">Reference proteome</keyword>
<dbReference type="EMBL" id="JAGHKO010000004">
    <property type="protein sequence ID" value="MBO9202257.1"/>
    <property type="molecule type" value="Genomic_DNA"/>
</dbReference>
<accession>A0ABS3YXL0</accession>
<dbReference type="Proteomes" id="UP000677244">
    <property type="component" value="Unassembled WGS sequence"/>
</dbReference>
<proteinExistence type="predicted"/>
<comment type="caution">
    <text evidence="1">The sequence shown here is derived from an EMBL/GenBank/DDBJ whole genome shotgun (WGS) entry which is preliminary data.</text>
</comment>
<name>A0ABS3YXL0_9BACT</name>
<sequence>MGVAFRAFPEHPWSIPRQYLDHQDTISLPLHYHAATIPDHCISYVATRMDVFLWGNSPGIACGLPGYCLSIA</sequence>
<reference evidence="1 2" key="1">
    <citation type="submission" date="2021-03" db="EMBL/GenBank/DDBJ databases">
        <title>Assistant Professor.</title>
        <authorList>
            <person name="Huq M.A."/>
        </authorList>
    </citation>
    <scope>NUCLEOTIDE SEQUENCE [LARGE SCALE GENOMIC DNA]</scope>
    <source>
        <strain evidence="1 2">MAH-29</strain>
    </source>
</reference>